<accession>A0A1Y9GKH7</accession>
<evidence type="ECO:0000256" key="10">
    <source>
        <dbReference type="ARBA" id="ARBA00048679"/>
    </source>
</evidence>
<protein>
    <recommendedName>
        <fullName evidence="2">non-specific serine/threonine protein kinase</fullName>
        <ecNumber evidence="2">2.7.11.1</ecNumber>
    </recommendedName>
</protein>
<name>A0A1Y9GKH7_ANOAR</name>
<dbReference type="InterPro" id="IPR039414">
    <property type="entry name" value="SMG1_PIKKc"/>
</dbReference>
<dbReference type="Proteomes" id="UP000075840">
    <property type="component" value="Unassembled WGS sequence"/>
</dbReference>
<evidence type="ECO:0000256" key="8">
    <source>
        <dbReference type="ARBA" id="ARBA00023161"/>
    </source>
</evidence>
<reference evidence="12" key="1">
    <citation type="submission" date="2022-08" db="UniProtKB">
        <authorList>
            <consortium name="EnsemblMetazoa"/>
        </authorList>
    </citation>
    <scope>IDENTIFICATION</scope>
    <source>
        <strain evidence="12">Dongola</strain>
    </source>
</reference>
<feature type="compositionally biased region" description="Basic and acidic residues" evidence="11">
    <location>
        <begin position="2615"/>
        <end position="2624"/>
    </location>
</feature>
<comment type="similarity">
    <text evidence="1">Belongs to the PI3/PI4-kinase family.</text>
</comment>
<dbReference type="GeneID" id="120906388"/>
<evidence type="ECO:0000256" key="9">
    <source>
        <dbReference type="ARBA" id="ARBA00047899"/>
    </source>
</evidence>
<dbReference type="EC" id="2.7.11.1" evidence="2"/>
<proteinExistence type="inferred from homology"/>
<feature type="compositionally biased region" description="Low complexity" evidence="11">
    <location>
        <begin position="3227"/>
        <end position="3238"/>
    </location>
</feature>
<evidence type="ECO:0000313" key="13">
    <source>
        <dbReference type="Proteomes" id="UP000075840"/>
    </source>
</evidence>
<dbReference type="PROSITE" id="PS51190">
    <property type="entry name" value="FATC"/>
    <property type="match status" value="1"/>
</dbReference>
<dbReference type="InterPro" id="IPR031559">
    <property type="entry name" value="SMG1"/>
</dbReference>
<dbReference type="GO" id="GO:0016242">
    <property type="term" value="P:negative regulation of macroautophagy"/>
    <property type="evidence" value="ECO:0007669"/>
    <property type="project" value="TreeGrafter"/>
</dbReference>
<feature type="region of interest" description="Disordered" evidence="11">
    <location>
        <begin position="2615"/>
        <end position="2636"/>
    </location>
</feature>
<comment type="catalytic activity">
    <reaction evidence="9">
        <text>L-threonyl-[protein] + ATP = O-phospho-L-threonyl-[protein] + ADP + H(+)</text>
        <dbReference type="Rhea" id="RHEA:46608"/>
        <dbReference type="Rhea" id="RHEA-COMP:11060"/>
        <dbReference type="Rhea" id="RHEA-COMP:11605"/>
        <dbReference type="ChEBI" id="CHEBI:15378"/>
        <dbReference type="ChEBI" id="CHEBI:30013"/>
        <dbReference type="ChEBI" id="CHEBI:30616"/>
        <dbReference type="ChEBI" id="CHEBI:61977"/>
        <dbReference type="ChEBI" id="CHEBI:456216"/>
        <dbReference type="EC" id="2.7.11.1"/>
    </reaction>
</comment>
<dbReference type="PROSITE" id="PS50290">
    <property type="entry name" value="PI3_4_KINASE_3"/>
    <property type="match status" value="1"/>
</dbReference>
<dbReference type="EMBL" id="APCN01001362">
    <property type="status" value="NOT_ANNOTATED_CDS"/>
    <property type="molecule type" value="Genomic_DNA"/>
</dbReference>
<dbReference type="Gene3D" id="3.30.1010.10">
    <property type="entry name" value="Phosphatidylinositol 3-kinase Catalytic Subunit, Chain A, domain 4"/>
    <property type="match status" value="1"/>
</dbReference>
<dbReference type="InterPro" id="IPR050517">
    <property type="entry name" value="DDR_Repair_Kinase"/>
</dbReference>
<dbReference type="GO" id="GO:0000184">
    <property type="term" value="P:nuclear-transcribed mRNA catabolic process, nonsense-mediated decay"/>
    <property type="evidence" value="ECO:0007669"/>
    <property type="project" value="UniProtKB-KW"/>
</dbReference>
<dbReference type="Pfam" id="PF00454">
    <property type="entry name" value="PI3_PI4_kinase"/>
    <property type="match status" value="1"/>
</dbReference>
<dbReference type="GO" id="GO:0031931">
    <property type="term" value="C:TORC1 complex"/>
    <property type="evidence" value="ECO:0007669"/>
    <property type="project" value="TreeGrafter"/>
</dbReference>
<keyword evidence="4" id="KW-0808">Transferase</keyword>
<dbReference type="SMART" id="SM00146">
    <property type="entry name" value="PI3Kc"/>
    <property type="match status" value="1"/>
</dbReference>
<feature type="compositionally biased region" description="Gly residues" evidence="11">
    <location>
        <begin position="59"/>
        <end position="68"/>
    </location>
</feature>
<dbReference type="InterPro" id="IPR003152">
    <property type="entry name" value="FATC_dom"/>
</dbReference>
<dbReference type="GO" id="GO:0031932">
    <property type="term" value="C:TORC2 complex"/>
    <property type="evidence" value="ECO:0007669"/>
    <property type="project" value="TreeGrafter"/>
</dbReference>
<dbReference type="PANTHER" id="PTHR11139:SF119">
    <property type="entry name" value="SERINE_THREONINE-PROTEIN KINASE SMG1"/>
    <property type="match status" value="1"/>
</dbReference>
<dbReference type="Pfam" id="PF15785">
    <property type="entry name" value="SMG1"/>
    <property type="match status" value="1"/>
</dbReference>
<dbReference type="Pfam" id="PF02260">
    <property type="entry name" value="FATC"/>
    <property type="match status" value="1"/>
</dbReference>
<dbReference type="VEuPathDB" id="VectorBase:AARA21_009674"/>
<comment type="catalytic activity">
    <reaction evidence="10">
        <text>L-seryl-[protein] + ATP = O-phospho-L-seryl-[protein] + ADP + H(+)</text>
        <dbReference type="Rhea" id="RHEA:17989"/>
        <dbReference type="Rhea" id="RHEA-COMP:9863"/>
        <dbReference type="Rhea" id="RHEA-COMP:11604"/>
        <dbReference type="ChEBI" id="CHEBI:15378"/>
        <dbReference type="ChEBI" id="CHEBI:29999"/>
        <dbReference type="ChEBI" id="CHEBI:30616"/>
        <dbReference type="ChEBI" id="CHEBI:83421"/>
        <dbReference type="ChEBI" id="CHEBI:456216"/>
        <dbReference type="EC" id="2.7.11.1"/>
    </reaction>
</comment>
<dbReference type="GO" id="GO:0005634">
    <property type="term" value="C:nucleus"/>
    <property type="evidence" value="ECO:0007669"/>
    <property type="project" value="TreeGrafter"/>
</dbReference>
<keyword evidence="13" id="KW-1185">Reference proteome</keyword>
<dbReference type="PANTHER" id="PTHR11139">
    <property type="entry name" value="ATAXIA TELANGIECTASIA MUTATED ATM -RELATED"/>
    <property type="match status" value="1"/>
</dbReference>
<keyword evidence="3" id="KW-0723">Serine/threonine-protein kinase</keyword>
<feature type="compositionally biased region" description="Acidic residues" evidence="11">
    <location>
        <begin position="3198"/>
        <end position="3226"/>
    </location>
</feature>
<dbReference type="InterPro" id="IPR011009">
    <property type="entry name" value="Kinase-like_dom_sf"/>
</dbReference>
<dbReference type="SUPFAM" id="SSF56112">
    <property type="entry name" value="Protein kinase-like (PK-like)"/>
    <property type="match status" value="1"/>
</dbReference>
<evidence type="ECO:0000256" key="11">
    <source>
        <dbReference type="SAM" id="MobiDB-lite"/>
    </source>
</evidence>
<feature type="compositionally biased region" description="Basic and acidic residues" evidence="11">
    <location>
        <begin position="3249"/>
        <end position="3264"/>
    </location>
</feature>
<dbReference type="FunFam" id="3.30.1010.10:FF:000010">
    <property type="entry name" value="serine/threonine-protein kinase SMG1 isoform X1"/>
    <property type="match status" value="1"/>
</dbReference>
<dbReference type="VEuPathDB" id="VectorBase:AARA016408"/>
<sequence length="3320" mass="370386">MGGKGDTKPSQQQCATKRRTKKKPATDQQRQPKTIPSGGGGSRLVRASSGDRQEQEMSAGGGGSGGGKRYQTARTQAASQRRVRRLASDGPAGPDGGGAVPHELAANVPADMRISKLLRRLVGETSGGPLFAELCDRLELVILDPSNASYVRKSFDLLAHTVAQILEGGLRECQDRVAQLFGMLLHVLVGGAGPDCGTVLRGWTDRYLNQSKRIRRPALVALRQLVVLDRTERGLEPVAEWLVGYLQQILEQTDVLDVFLLVTDVMVRLADGYGHAFAPHFSDIVDIVVGWQLESTQPTAVKLHCARVLLAFRPFWCEQRDVTFNLLEQFSEDIDGHCGDVEYADRAQADDANRLFGALLTAFNSVFKCLQDAAGDGTFLLQPDELARFDCCCCTIVAIVVRLLEAPPTGLAVAAICEFIMLKLMLPASTLTPLGEDELLEIVGRLVQHGSGYSDEQIGAVLHLLLRYADAGGNTERQHARALALRPLIFAESGPFYAFRYRQSAAVKRALLLLYHRMLTLKHAEVLQGAYRSILADIDDALGRLRAVGNRTPSPGTLVRLQYRIQFNLLLLSPLAMARSSIFITWTLREDPVLHVLLERLAPADGRLWDRRTHAPLHYAVLLTAFHHCSANNHFISSSGLLRPAGRTVVERFRRDTSDTDAPPESPTADHFGLVLRFLGTILRQWGTRQQSGGRLYGAVRGTELLPLLLDWCVAIVTQTTRYHDVLHDCDDFNQLLVHVGTVAVERGSESETIGLRCADCLDAACRFASLHPSAYQAIAEACCVHLCSVYGSLRTRYTVIFSKLPLRHSLRQVNEFTGVNRRRWEQIGELKNGLYHQGGYALQHSATLRMADLRTLFNRIAFSRDGSEYAGGYLHELLTRSFNQPSQYGEMALRDLRCLIPWAQWEAAQLCVNQKLRTPFGKPQSTFLRIESIVKQCARILALTDRFPVRDIRTSIANQRHARILLGFLEALEKSIYNAAEGTAYALPAPEKPARTFFRVNQSTCAEWFTRIRTAVDLVALHCMEPEMVIRYSEAVLRELVAAGKTGDPIFEHMLMSLVWALVRNWESDALYGVYVWSKRLTGRKYSWIRMAAEEASGHRETAASGFRSILADPGSAGMDRHIRDFIVDQTILSLLFTGDYRQLYEFLLAEESSGTPRATIPLITVTAAQIRSIIRYEETHDVSVIDISQWELVDVGTNIPNDFSCHKAICAVENSLSGIILQEQIEQRQRMIDASTELIQCYLQECLLTRCREYLFQLTITNHILYKIAQRIRAPDATAAAGEAAGATASATADGGGGLGSLNVEKFYGTLTLMRLLAWSEFLLADADAGEQQQNIDLRLDMVSIGRKEKNYALCRRELEKYYHKSNLIGRLGAAGDEPPKQQRLTLEQVAAALTARSAGAAVWDENLSRAVYEHCKWLHCQPGKRLEAINFAACATAAIDGVLRERRGTEPRLAERVGRFLLTISDWMAGEAGEPTANELASVRRLGQLLPAVGAKPLAADHAHMFRASDRLIGTLLQGAVDRCPSLAKAWFALGSWLYRWGKRLVEHSAADGSPSSSPVRISVDQVAGIVAGPAVSLADCERIVEILNEHEPARMMAGPDGGEGDEPDELELDSSATIGSIGLLDALHRAMPGLERNVPPDRLHAIIDIWRSNHRAVYGHYEAAAEAYFRFLQLSSGRNEAVEEEGVDSERARSVTVTLRLLRLIVKHALGLKEVLEEGLATTPSEPWRVITPQLFSRLAHHEPYVRRRVSELLCRVAKDAPHLIIFPAVVGSVQEEPSQLAVVDVLRDGVEEVSNRLEGEGESAQSAQDGGAGLSFCFNALLDILSREIPDTVKQVQTLVHELRRISLLWEELWVVSLQQIYADYTKRIPTFEAEYRRLYASGQLTDQRRALLAEKHRLLLRPLLFVLEQLYGITSRPAETNHERHFQERYHRYIRNMLAKLREPADFSRPIEGWNRFRTLYAQLQQRSQKRFSFFLRLADVSPNLLRLSNTAIAMPGIDTTLAGSRQPILIRTVDNNIQILPTKTRPKKLTFCGNDGRRFGYLSKGLEDLHLDERIMQFLSIANLMMTKSIDCNGNVTHYRAEHYSVIPLGPRSGLITWVDHTVPIFSLYKKWQQREALQKKEGKGAGSSATLRPSELFYNKLTPLLQSHGLKANASRREWPLPVLKQVLAELQQETPRDLLAKELWCHSATASSWRQVIRSYSLSLAVMSVIGYIIGLGDRHLDNVLVKLATGEIVHIDYNVCFEKGKTLRVPEKVPFRMTPNLEEALGMTGIEGTFRLACEHVLKSLKKGRETLLTLLEAFVYDPLVDWAVGEEIGSGLPMTATDITVSTAAAASHAPGSVATTRSISQAKKQLDREVTRDTLAVRFAECRTDWYQNRDELLQHLLCLQKLVRELGEVRRETAESERLRSLYSQMLQLIGEVGYLDTAFGSHPLASLAQRLEMRAQLQEVYGAQRTQLAQQADRLAQQLAQYERVRRAVGTPELEGLREELAQLPAAQLEPPDGDETEQLLVAFLPRDDADYQAYARARMELSELQRRGGPIAQRILQLLEQYRGGEEEEEVPPAAHPLHRYADWYRRLADEGADPPAALETAQQIVREHQQLLEKTEREKGEKQSVDPPPPPPGPSFERIVELNRTLLEAERALLDGGVALQLPALTRLLDRLVEECGSSPAGLQQTATEYGQLRAFHDKLLPLYGGGTATASEMEDDPCVLQLHEQFEQLVLNVEHCLRQGQWDGTRYNIVREAHRMACMLANSWTELIVDELPEALVLPFDELLHGLPTADWPGTTGTVEPTGGSAELLDQAALLGVWHYEHPEAATKQLAPLIATLLQVAKFQSMYELRNVPPYHRQTAGPQPPDCAAPVKRFIQRYVRLRLAGRAPLAVLPLCAQQQHHDPPDHQPPPANDPDWLRNLTEAVQTLTALLPPLDTALRQLNRTTEALRNRLAWASAAHPPLCPLELPVAFEQRTGHGAERCARWRQSLAIAHQHGEAVLRYHQPLHGRLATDLTAQLDRWQKTLAGYTLRGPSFVSPTEEALVELLDPEGVIDPTWISNVRALIDELTDQVLTKLARLEQDERTVRAALPAAASRLLGLVRAHDAIVGDIRALLRTQLRIGGSAALRDYLQRYRRFLELLQALHDALPTLDGGAAAEAAGAMVDELLAGLHDVFGQLFQFDQPPDDCGELVAVVEEEAEHEKDDAVEDEEEQEEEEEEEEEDVSGTDAGGDASSSVLAPHEPPLPPVDRKELKQKEQKEQKRNAYAVSVWRRIRMKLEGRDPDPGRRCGVSDQVGWMIDEAMDPNNLAVLYEGWTPWV</sequence>
<organism evidence="12 13">
    <name type="scientific">Anopheles arabiensis</name>
    <name type="common">Mosquito</name>
    <dbReference type="NCBI Taxonomy" id="7173"/>
    <lineage>
        <taxon>Eukaryota</taxon>
        <taxon>Metazoa</taxon>
        <taxon>Ecdysozoa</taxon>
        <taxon>Arthropoda</taxon>
        <taxon>Hexapoda</taxon>
        <taxon>Insecta</taxon>
        <taxon>Pterygota</taxon>
        <taxon>Neoptera</taxon>
        <taxon>Endopterygota</taxon>
        <taxon>Diptera</taxon>
        <taxon>Nematocera</taxon>
        <taxon>Culicoidea</taxon>
        <taxon>Culicidae</taxon>
        <taxon>Anophelinae</taxon>
        <taxon>Anopheles</taxon>
    </lineage>
</organism>
<dbReference type="GO" id="GO:0031929">
    <property type="term" value="P:TOR signaling"/>
    <property type="evidence" value="ECO:0007669"/>
    <property type="project" value="TreeGrafter"/>
</dbReference>
<dbReference type="InterPro" id="IPR018936">
    <property type="entry name" value="PI3/4_kinase_CS"/>
</dbReference>
<dbReference type="CDD" id="cd05170">
    <property type="entry name" value="PIKKc_SMG1"/>
    <property type="match status" value="1"/>
</dbReference>
<keyword evidence="6" id="KW-0418">Kinase</keyword>
<evidence type="ECO:0000256" key="1">
    <source>
        <dbReference type="ARBA" id="ARBA00011031"/>
    </source>
</evidence>
<feature type="region of interest" description="Disordered" evidence="11">
    <location>
        <begin position="3198"/>
        <end position="3265"/>
    </location>
</feature>
<dbReference type="GO" id="GO:0004674">
    <property type="term" value="F:protein serine/threonine kinase activity"/>
    <property type="evidence" value="ECO:0007669"/>
    <property type="project" value="UniProtKB-KW"/>
</dbReference>
<dbReference type="SMART" id="SM01345">
    <property type="entry name" value="Rapamycin_bind"/>
    <property type="match status" value="1"/>
</dbReference>
<dbReference type="KEGG" id="aara:120906388"/>
<dbReference type="Gene3D" id="1.10.1070.11">
    <property type="entry name" value="Phosphatidylinositol 3-/4-kinase, catalytic domain"/>
    <property type="match status" value="1"/>
</dbReference>
<evidence type="ECO:0000256" key="3">
    <source>
        <dbReference type="ARBA" id="ARBA00022527"/>
    </source>
</evidence>
<evidence type="ECO:0000256" key="6">
    <source>
        <dbReference type="ARBA" id="ARBA00022777"/>
    </source>
</evidence>
<keyword evidence="7" id="KW-0067">ATP-binding</keyword>
<dbReference type="InterPro" id="IPR000403">
    <property type="entry name" value="PI3/4_kinase_cat_dom"/>
</dbReference>
<dbReference type="SMART" id="SM01343">
    <property type="entry name" value="FATC"/>
    <property type="match status" value="1"/>
</dbReference>
<dbReference type="InterPro" id="IPR036940">
    <property type="entry name" value="PI3/4_kinase_cat_sf"/>
</dbReference>
<evidence type="ECO:0000256" key="7">
    <source>
        <dbReference type="ARBA" id="ARBA00022840"/>
    </source>
</evidence>
<dbReference type="EnsemblMetazoa" id="AARA016408-RA">
    <property type="protein sequence ID" value="AARA016408-PA"/>
    <property type="gene ID" value="AARA016408"/>
</dbReference>
<evidence type="ECO:0000256" key="2">
    <source>
        <dbReference type="ARBA" id="ARBA00012513"/>
    </source>
</evidence>
<dbReference type="FunFam" id="1.10.1070.11:FF:000008">
    <property type="entry name" value="serine/threonine-protein kinase SMG1 isoform X2"/>
    <property type="match status" value="1"/>
</dbReference>
<evidence type="ECO:0000256" key="4">
    <source>
        <dbReference type="ARBA" id="ARBA00022679"/>
    </source>
</evidence>
<dbReference type="GO" id="GO:0005524">
    <property type="term" value="F:ATP binding"/>
    <property type="evidence" value="ECO:0007669"/>
    <property type="project" value="UniProtKB-KW"/>
</dbReference>
<dbReference type="GO" id="GO:0005737">
    <property type="term" value="C:cytoplasm"/>
    <property type="evidence" value="ECO:0007669"/>
    <property type="project" value="TreeGrafter"/>
</dbReference>
<dbReference type="RefSeq" id="XP_040173935.1">
    <property type="nucleotide sequence ID" value="XM_040318001.1"/>
</dbReference>
<evidence type="ECO:0000313" key="12">
    <source>
        <dbReference type="EnsemblMetazoa" id="AARA016408-PA"/>
    </source>
</evidence>
<evidence type="ECO:0000256" key="5">
    <source>
        <dbReference type="ARBA" id="ARBA00022741"/>
    </source>
</evidence>
<dbReference type="PROSITE" id="PS00916">
    <property type="entry name" value="PI3_4_KINASE_2"/>
    <property type="match status" value="1"/>
</dbReference>
<keyword evidence="8" id="KW-0866">Nonsense-mediated mRNA decay</keyword>
<feature type="region of interest" description="Disordered" evidence="11">
    <location>
        <begin position="1"/>
        <end position="101"/>
    </location>
</feature>
<keyword evidence="5" id="KW-0547">Nucleotide-binding</keyword>